<dbReference type="Proteomes" id="UP000243975">
    <property type="component" value="Unassembled WGS sequence"/>
</dbReference>
<protein>
    <recommendedName>
        <fullName evidence="4">Nucleotide-binding, alpha-beta plait</fullName>
    </recommendedName>
</protein>
<evidence type="ECO:0000313" key="3">
    <source>
        <dbReference type="Proteomes" id="UP000243975"/>
    </source>
</evidence>
<evidence type="ECO:0000313" key="2">
    <source>
        <dbReference type="EMBL" id="KVI01532.1"/>
    </source>
</evidence>
<feature type="transmembrane region" description="Helical" evidence="1">
    <location>
        <begin position="24"/>
        <end position="44"/>
    </location>
</feature>
<dbReference type="Gramene" id="KVI01532">
    <property type="protein sequence ID" value="KVI01532"/>
    <property type="gene ID" value="Ccrd_020197"/>
</dbReference>
<gene>
    <name evidence="2" type="ORF">Ccrd_020197</name>
</gene>
<dbReference type="EMBL" id="LEKV01003054">
    <property type="protein sequence ID" value="KVI01532.1"/>
    <property type="molecule type" value="Genomic_DNA"/>
</dbReference>
<evidence type="ECO:0000256" key="1">
    <source>
        <dbReference type="SAM" id="Phobius"/>
    </source>
</evidence>
<sequence>MADAYWRRGPSADRASSSYLNPSFWSLNLSLGSTLFFCLLFCFVNMSIGRNGVIDMVVDVAGCVNRPDVAVRHGWGGYCAVDCYCGHWSYCSGCWLREMRQQTEDKAMVLCFVEFLDAKCALTALEALQGFFFSVSTLMQRDVSPSIFPHIADLHHGSTNQPLISMPLPPFLGEGLQV</sequence>
<accession>A0A118K0K1</accession>
<keyword evidence="1" id="KW-1133">Transmembrane helix</keyword>
<organism evidence="2 3">
    <name type="scientific">Cynara cardunculus var. scolymus</name>
    <name type="common">Globe artichoke</name>
    <name type="synonym">Cynara scolymus</name>
    <dbReference type="NCBI Taxonomy" id="59895"/>
    <lineage>
        <taxon>Eukaryota</taxon>
        <taxon>Viridiplantae</taxon>
        <taxon>Streptophyta</taxon>
        <taxon>Embryophyta</taxon>
        <taxon>Tracheophyta</taxon>
        <taxon>Spermatophyta</taxon>
        <taxon>Magnoliopsida</taxon>
        <taxon>eudicotyledons</taxon>
        <taxon>Gunneridae</taxon>
        <taxon>Pentapetalae</taxon>
        <taxon>asterids</taxon>
        <taxon>campanulids</taxon>
        <taxon>Asterales</taxon>
        <taxon>Asteraceae</taxon>
        <taxon>Carduoideae</taxon>
        <taxon>Cardueae</taxon>
        <taxon>Carduinae</taxon>
        <taxon>Cynara</taxon>
    </lineage>
</organism>
<name>A0A118K0K1_CYNCS</name>
<reference evidence="2 3" key="1">
    <citation type="journal article" date="2016" name="Sci. Rep.">
        <title>The genome sequence of the outbreeding globe artichoke constructed de novo incorporating a phase-aware low-pass sequencing strategy of F1 progeny.</title>
        <authorList>
            <person name="Scaglione D."/>
            <person name="Reyes-Chin-Wo S."/>
            <person name="Acquadro A."/>
            <person name="Froenicke L."/>
            <person name="Portis E."/>
            <person name="Beitel C."/>
            <person name="Tirone M."/>
            <person name="Mauro R."/>
            <person name="Lo Monaco A."/>
            <person name="Mauromicale G."/>
            <person name="Faccioli P."/>
            <person name="Cattivelli L."/>
            <person name="Rieseberg L."/>
            <person name="Michelmore R."/>
            <person name="Lanteri S."/>
        </authorList>
    </citation>
    <scope>NUCLEOTIDE SEQUENCE [LARGE SCALE GENOMIC DNA]</scope>
    <source>
        <strain evidence="2">2C</strain>
    </source>
</reference>
<comment type="caution">
    <text evidence="2">The sequence shown here is derived from an EMBL/GenBank/DDBJ whole genome shotgun (WGS) entry which is preliminary data.</text>
</comment>
<keyword evidence="3" id="KW-1185">Reference proteome</keyword>
<evidence type="ECO:0008006" key="4">
    <source>
        <dbReference type="Google" id="ProtNLM"/>
    </source>
</evidence>
<proteinExistence type="predicted"/>
<keyword evidence="1" id="KW-0812">Transmembrane</keyword>
<keyword evidence="1" id="KW-0472">Membrane</keyword>
<dbReference type="AlphaFoldDB" id="A0A118K0K1"/>